<evidence type="ECO:0000313" key="1">
    <source>
        <dbReference type="EMBL" id="EYC11803.1"/>
    </source>
</evidence>
<dbReference type="EMBL" id="JARK01001385">
    <property type="protein sequence ID" value="EYC11803.1"/>
    <property type="molecule type" value="Genomic_DNA"/>
</dbReference>
<proteinExistence type="predicted"/>
<gene>
    <name evidence="1" type="primary">Acey_s0049.g1780</name>
    <name evidence="1" type="ORF">Y032_0049g1780</name>
</gene>
<keyword evidence="2" id="KW-1185">Reference proteome</keyword>
<dbReference type="AlphaFoldDB" id="A0A016UB09"/>
<sequence length="131" mass="14880">MYELYWIAEWIKAIGKGYIPVVFSLPPSNILDTAPGSYEFPIQKAFSSFSVSLSRYYLPIGYIEYHSFIHSFIPGCSRFMIVADVVAVASTFGRASVARRISGTNIRLSRRRELTSDTIFLENLTRKLLTL</sequence>
<protein>
    <submittedName>
        <fullName evidence="1">Uncharacterized protein</fullName>
    </submittedName>
</protein>
<reference evidence="2" key="1">
    <citation type="journal article" date="2015" name="Nat. Genet.">
        <title>The genome and transcriptome of the zoonotic hookworm Ancylostoma ceylanicum identify infection-specific gene families.</title>
        <authorList>
            <person name="Schwarz E.M."/>
            <person name="Hu Y."/>
            <person name="Antoshechkin I."/>
            <person name="Miller M.M."/>
            <person name="Sternberg P.W."/>
            <person name="Aroian R.V."/>
        </authorList>
    </citation>
    <scope>NUCLEOTIDE SEQUENCE</scope>
    <source>
        <strain evidence="2">HY135</strain>
    </source>
</reference>
<organism evidence="1 2">
    <name type="scientific">Ancylostoma ceylanicum</name>
    <dbReference type="NCBI Taxonomy" id="53326"/>
    <lineage>
        <taxon>Eukaryota</taxon>
        <taxon>Metazoa</taxon>
        <taxon>Ecdysozoa</taxon>
        <taxon>Nematoda</taxon>
        <taxon>Chromadorea</taxon>
        <taxon>Rhabditida</taxon>
        <taxon>Rhabditina</taxon>
        <taxon>Rhabditomorpha</taxon>
        <taxon>Strongyloidea</taxon>
        <taxon>Ancylostomatidae</taxon>
        <taxon>Ancylostomatinae</taxon>
        <taxon>Ancylostoma</taxon>
    </lineage>
</organism>
<accession>A0A016UB09</accession>
<evidence type="ECO:0000313" key="2">
    <source>
        <dbReference type="Proteomes" id="UP000024635"/>
    </source>
</evidence>
<name>A0A016UB09_9BILA</name>
<dbReference type="Proteomes" id="UP000024635">
    <property type="component" value="Unassembled WGS sequence"/>
</dbReference>
<comment type="caution">
    <text evidence="1">The sequence shown here is derived from an EMBL/GenBank/DDBJ whole genome shotgun (WGS) entry which is preliminary data.</text>
</comment>